<dbReference type="InterPro" id="IPR044730">
    <property type="entry name" value="RNase_H-like_dom_plant"/>
</dbReference>
<dbReference type="Proteomes" id="UP000593578">
    <property type="component" value="Unassembled WGS sequence"/>
</dbReference>
<dbReference type="Pfam" id="PF13456">
    <property type="entry name" value="RVT_3"/>
    <property type="match status" value="1"/>
</dbReference>
<gene>
    <name evidence="2" type="ORF">Gorai_019554</name>
</gene>
<comment type="caution">
    <text evidence="2">The sequence shown here is derived from an EMBL/GenBank/DDBJ whole genome shotgun (WGS) entry which is preliminary data.</text>
</comment>
<dbReference type="GO" id="GO:0003676">
    <property type="term" value="F:nucleic acid binding"/>
    <property type="evidence" value="ECO:0007669"/>
    <property type="project" value="InterPro"/>
</dbReference>
<dbReference type="InterPro" id="IPR012337">
    <property type="entry name" value="RNaseH-like_sf"/>
</dbReference>
<organism evidence="2 3">
    <name type="scientific">Gossypium raimondii</name>
    <name type="common">Peruvian cotton</name>
    <name type="synonym">Gossypium klotzschianum subsp. raimondii</name>
    <dbReference type="NCBI Taxonomy" id="29730"/>
    <lineage>
        <taxon>Eukaryota</taxon>
        <taxon>Viridiplantae</taxon>
        <taxon>Streptophyta</taxon>
        <taxon>Embryophyta</taxon>
        <taxon>Tracheophyta</taxon>
        <taxon>Spermatophyta</taxon>
        <taxon>Magnoliopsida</taxon>
        <taxon>eudicotyledons</taxon>
        <taxon>Gunneridae</taxon>
        <taxon>Pentapetalae</taxon>
        <taxon>rosids</taxon>
        <taxon>malvids</taxon>
        <taxon>Malvales</taxon>
        <taxon>Malvaceae</taxon>
        <taxon>Malvoideae</taxon>
        <taxon>Gossypium</taxon>
    </lineage>
</organism>
<dbReference type="PANTHER" id="PTHR47723:SF19">
    <property type="entry name" value="POLYNUCLEOTIDYL TRANSFERASE, RIBONUCLEASE H-LIKE SUPERFAMILY PROTEIN"/>
    <property type="match status" value="1"/>
</dbReference>
<dbReference type="Gene3D" id="3.30.420.10">
    <property type="entry name" value="Ribonuclease H-like superfamily/Ribonuclease H"/>
    <property type="match status" value="1"/>
</dbReference>
<dbReference type="InterPro" id="IPR002156">
    <property type="entry name" value="RNaseH_domain"/>
</dbReference>
<dbReference type="InterPro" id="IPR053151">
    <property type="entry name" value="RNase_H-like"/>
</dbReference>
<feature type="non-terminal residue" evidence="2">
    <location>
        <position position="121"/>
    </location>
</feature>
<sequence>MGFGRYLGVCSPFEAEFWSTLDGILLLLNKGYSWTITQMDSLEVAQALTDMGMEESRITVLRRTQRIMKSERQLRILHIPREQNLVADRLAKLSLNWKSTLQVFDEAPKEILDLLQKDKVN</sequence>
<evidence type="ECO:0000259" key="1">
    <source>
        <dbReference type="Pfam" id="PF13456"/>
    </source>
</evidence>
<name>A0A7J8PNJ9_GOSRA</name>
<dbReference type="GO" id="GO:0004523">
    <property type="term" value="F:RNA-DNA hybrid ribonuclease activity"/>
    <property type="evidence" value="ECO:0007669"/>
    <property type="project" value="InterPro"/>
</dbReference>
<accession>A0A7J8PNJ9</accession>
<protein>
    <recommendedName>
        <fullName evidence="1">RNase H type-1 domain-containing protein</fullName>
    </recommendedName>
</protein>
<dbReference type="PANTHER" id="PTHR47723">
    <property type="entry name" value="OS05G0353850 PROTEIN"/>
    <property type="match status" value="1"/>
</dbReference>
<proteinExistence type="predicted"/>
<dbReference type="CDD" id="cd06222">
    <property type="entry name" value="RNase_H_like"/>
    <property type="match status" value="1"/>
</dbReference>
<dbReference type="AlphaFoldDB" id="A0A7J8PNJ9"/>
<dbReference type="InterPro" id="IPR036397">
    <property type="entry name" value="RNaseH_sf"/>
</dbReference>
<reference evidence="2 3" key="1">
    <citation type="journal article" date="2019" name="Genome Biol. Evol.">
        <title>Insights into the evolution of the New World diploid cottons (Gossypium, subgenus Houzingenia) based on genome sequencing.</title>
        <authorList>
            <person name="Grover C.E."/>
            <person name="Arick M.A. 2nd"/>
            <person name="Thrash A."/>
            <person name="Conover J.L."/>
            <person name="Sanders W.S."/>
            <person name="Peterson D.G."/>
            <person name="Frelichowski J.E."/>
            <person name="Scheffler J.A."/>
            <person name="Scheffler B.E."/>
            <person name="Wendel J.F."/>
        </authorList>
    </citation>
    <scope>NUCLEOTIDE SEQUENCE [LARGE SCALE GENOMIC DNA]</scope>
    <source>
        <strain evidence="2">8</strain>
        <tissue evidence="2">Leaf</tissue>
    </source>
</reference>
<dbReference type="EMBL" id="JABEZZ010000007">
    <property type="protein sequence ID" value="MBA0590865.1"/>
    <property type="molecule type" value="Genomic_DNA"/>
</dbReference>
<evidence type="ECO:0000313" key="2">
    <source>
        <dbReference type="EMBL" id="MBA0590865.1"/>
    </source>
</evidence>
<evidence type="ECO:0000313" key="3">
    <source>
        <dbReference type="Proteomes" id="UP000593578"/>
    </source>
</evidence>
<dbReference type="SUPFAM" id="SSF53098">
    <property type="entry name" value="Ribonuclease H-like"/>
    <property type="match status" value="1"/>
</dbReference>
<feature type="domain" description="RNase H type-1" evidence="1">
    <location>
        <begin position="10"/>
        <end position="93"/>
    </location>
</feature>